<feature type="region of interest" description="Disordered" evidence="1">
    <location>
        <begin position="41"/>
        <end position="62"/>
    </location>
</feature>
<evidence type="ECO:0000256" key="1">
    <source>
        <dbReference type="SAM" id="MobiDB-lite"/>
    </source>
</evidence>
<gene>
    <name evidence="2" type="ORF">RRG08_061919</name>
</gene>
<dbReference type="Proteomes" id="UP001283361">
    <property type="component" value="Unassembled WGS sequence"/>
</dbReference>
<name>A0AAE1E470_9GAST</name>
<organism evidence="2 3">
    <name type="scientific">Elysia crispata</name>
    <name type="common">lettuce slug</name>
    <dbReference type="NCBI Taxonomy" id="231223"/>
    <lineage>
        <taxon>Eukaryota</taxon>
        <taxon>Metazoa</taxon>
        <taxon>Spiralia</taxon>
        <taxon>Lophotrochozoa</taxon>
        <taxon>Mollusca</taxon>
        <taxon>Gastropoda</taxon>
        <taxon>Heterobranchia</taxon>
        <taxon>Euthyneura</taxon>
        <taxon>Panpulmonata</taxon>
        <taxon>Sacoglossa</taxon>
        <taxon>Placobranchoidea</taxon>
        <taxon>Plakobranchidae</taxon>
        <taxon>Elysia</taxon>
    </lineage>
</organism>
<reference evidence="2" key="1">
    <citation type="journal article" date="2023" name="G3 (Bethesda)">
        <title>A reference genome for the long-term kleptoplast-retaining sea slug Elysia crispata morphotype clarki.</title>
        <authorList>
            <person name="Eastman K.E."/>
            <person name="Pendleton A.L."/>
            <person name="Shaikh M.A."/>
            <person name="Suttiyut T."/>
            <person name="Ogas R."/>
            <person name="Tomko P."/>
            <person name="Gavelis G."/>
            <person name="Widhalm J.R."/>
            <person name="Wisecaver J.H."/>
        </authorList>
    </citation>
    <scope>NUCLEOTIDE SEQUENCE</scope>
    <source>
        <strain evidence="2">ECLA1</strain>
    </source>
</reference>
<comment type="caution">
    <text evidence="2">The sequence shown here is derived from an EMBL/GenBank/DDBJ whole genome shotgun (WGS) entry which is preliminary data.</text>
</comment>
<dbReference type="EMBL" id="JAWDGP010001176">
    <property type="protein sequence ID" value="KAK3793784.1"/>
    <property type="molecule type" value="Genomic_DNA"/>
</dbReference>
<dbReference type="AlphaFoldDB" id="A0AAE1E470"/>
<sequence>MFYVNLAVLGLKAEHKRNKGPEAMKKGALDTRQIMNVGVQGGMDFVTPTSNPGPSPGPMPISPYGQFNSMIITITAPTMPPHPGVTFIRNNAQTKRNHVQPESMRGTGPTTCKHAKPRPTLEYERYWSNHM</sequence>
<feature type="compositionally biased region" description="Pro residues" evidence="1">
    <location>
        <begin position="51"/>
        <end position="61"/>
    </location>
</feature>
<feature type="region of interest" description="Disordered" evidence="1">
    <location>
        <begin position="95"/>
        <end position="116"/>
    </location>
</feature>
<protein>
    <submittedName>
        <fullName evidence="2">Uncharacterized protein</fullName>
    </submittedName>
</protein>
<keyword evidence="3" id="KW-1185">Reference proteome</keyword>
<evidence type="ECO:0000313" key="2">
    <source>
        <dbReference type="EMBL" id="KAK3793784.1"/>
    </source>
</evidence>
<evidence type="ECO:0000313" key="3">
    <source>
        <dbReference type="Proteomes" id="UP001283361"/>
    </source>
</evidence>
<proteinExistence type="predicted"/>
<accession>A0AAE1E470</accession>